<dbReference type="AlphaFoldDB" id="A0A0L0SAM0"/>
<accession>A0A0L0SAM0</accession>
<feature type="region of interest" description="Disordered" evidence="1">
    <location>
        <begin position="378"/>
        <end position="457"/>
    </location>
</feature>
<dbReference type="VEuPathDB" id="FungiDB:AMAG_03880"/>
<proteinExistence type="predicted"/>
<reference evidence="3" key="2">
    <citation type="submission" date="2009-11" db="EMBL/GenBank/DDBJ databases">
        <title>The Genome Sequence of Allomyces macrogynus strain ATCC 38327.</title>
        <authorList>
            <consortium name="The Broad Institute Genome Sequencing Platform"/>
            <person name="Russ C."/>
            <person name="Cuomo C."/>
            <person name="Shea T."/>
            <person name="Young S.K."/>
            <person name="Zeng Q."/>
            <person name="Koehrsen M."/>
            <person name="Haas B."/>
            <person name="Borodovsky M."/>
            <person name="Guigo R."/>
            <person name="Alvarado L."/>
            <person name="Berlin A."/>
            <person name="Borenstein D."/>
            <person name="Chen Z."/>
            <person name="Engels R."/>
            <person name="Freedman E."/>
            <person name="Gellesch M."/>
            <person name="Goldberg J."/>
            <person name="Griggs A."/>
            <person name="Gujja S."/>
            <person name="Heiman D."/>
            <person name="Hepburn T."/>
            <person name="Howarth C."/>
            <person name="Jen D."/>
            <person name="Larson L."/>
            <person name="Lewis B."/>
            <person name="Mehta T."/>
            <person name="Park D."/>
            <person name="Pearson M."/>
            <person name="Roberts A."/>
            <person name="Saif S."/>
            <person name="Shenoy N."/>
            <person name="Sisk P."/>
            <person name="Stolte C."/>
            <person name="Sykes S."/>
            <person name="Walk T."/>
            <person name="White J."/>
            <person name="Yandava C."/>
            <person name="Burger G."/>
            <person name="Gray M.W."/>
            <person name="Holland P.W.H."/>
            <person name="King N."/>
            <person name="Lang F.B.F."/>
            <person name="Roger A.J."/>
            <person name="Ruiz-Trillo I."/>
            <person name="Lander E."/>
            <person name="Nusbaum C."/>
        </authorList>
    </citation>
    <scope>NUCLEOTIDE SEQUENCE [LARGE SCALE GENOMIC DNA]</scope>
    <source>
        <strain evidence="3">ATCC 38327</strain>
    </source>
</reference>
<reference evidence="2 3" key="1">
    <citation type="submission" date="2009-11" db="EMBL/GenBank/DDBJ databases">
        <title>Annotation of Allomyces macrogynus ATCC 38327.</title>
        <authorList>
            <consortium name="The Broad Institute Genome Sequencing Platform"/>
            <person name="Russ C."/>
            <person name="Cuomo C."/>
            <person name="Burger G."/>
            <person name="Gray M.W."/>
            <person name="Holland P.W.H."/>
            <person name="King N."/>
            <person name="Lang F.B.F."/>
            <person name="Roger A.J."/>
            <person name="Ruiz-Trillo I."/>
            <person name="Young S.K."/>
            <person name="Zeng Q."/>
            <person name="Gargeya S."/>
            <person name="Fitzgerald M."/>
            <person name="Haas B."/>
            <person name="Abouelleil A."/>
            <person name="Alvarado L."/>
            <person name="Arachchi H.M."/>
            <person name="Berlin A."/>
            <person name="Chapman S.B."/>
            <person name="Gearin G."/>
            <person name="Goldberg J."/>
            <person name="Griggs A."/>
            <person name="Gujja S."/>
            <person name="Hansen M."/>
            <person name="Heiman D."/>
            <person name="Howarth C."/>
            <person name="Larimer J."/>
            <person name="Lui A."/>
            <person name="MacDonald P.J.P."/>
            <person name="McCowen C."/>
            <person name="Montmayeur A."/>
            <person name="Murphy C."/>
            <person name="Neiman D."/>
            <person name="Pearson M."/>
            <person name="Priest M."/>
            <person name="Roberts A."/>
            <person name="Saif S."/>
            <person name="Shea T."/>
            <person name="Sisk P."/>
            <person name="Stolte C."/>
            <person name="Sykes S."/>
            <person name="Wortman J."/>
            <person name="Nusbaum C."/>
            <person name="Birren B."/>
        </authorList>
    </citation>
    <scope>NUCLEOTIDE SEQUENCE [LARGE SCALE GENOMIC DNA]</scope>
    <source>
        <strain evidence="2 3">ATCC 38327</strain>
    </source>
</reference>
<feature type="region of interest" description="Disordered" evidence="1">
    <location>
        <begin position="1"/>
        <end position="35"/>
    </location>
</feature>
<protein>
    <submittedName>
        <fullName evidence="2">Uncharacterized protein</fullName>
    </submittedName>
</protein>
<gene>
    <name evidence="2" type="ORF">AMAG_03880</name>
</gene>
<dbReference type="OrthoDB" id="5549688at2759"/>
<feature type="region of interest" description="Disordered" evidence="1">
    <location>
        <begin position="815"/>
        <end position="835"/>
    </location>
</feature>
<dbReference type="EMBL" id="GG745334">
    <property type="protein sequence ID" value="KNE59623.1"/>
    <property type="molecule type" value="Genomic_DNA"/>
</dbReference>
<evidence type="ECO:0000313" key="3">
    <source>
        <dbReference type="Proteomes" id="UP000054350"/>
    </source>
</evidence>
<feature type="compositionally biased region" description="Polar residues" evidence="1">
    <location>
        <begin position="822"/>
        <end position="835"/>
    </location>
</feature>
<keyword evidence="3" id="KW-1185">Reference proteome</keyword>
<dbReference type="Proteomes" id="UP000054350">
    <property type="component" value="Unassembled WGS sequence"/>
</dbReference>
<sequence length="835" mass="90012">MTMLTSPPTELAAPLGPKRAASGKSSGASTTHAPTIAAVDRHPRALVDALDQFATQLRSAIRSIALAAENRTCVRSNLPGELAQLLMTMGAHFPTHLTKPLLDSDVIVFLAAQVYYEVFTLTTEAVDNWTLATGGDVAAMHATWQAVRKRATDAILDRKTPVQDWTVDELETAAWPEMVDVDPSVPAAKNLARMLVEAAADYLTKVGLVVATGKQAALYLHVALGFPDIYCWLKTTHPTWRLRFFDTQMPYDPSTMGPAPRLVCRDWKSARSVHDHDMDVAASPKLSSTHAHWRVAYTVHPYLDVGDAADDAHMSPVLSNSALYRAEVVCFVDASMVPGGSENPSVDSNDERLRSASFDQFSEYSNMSPPFHHLDSSAMSNYSSADSLSRPSSVRSSPSDISGRRTPKPRFTTATITRSWESFKAPVEPEPIVDDKDATDTDETGDPKSRRRFSPGKLAAQAKSALVDWKNRVADASFACTRIVSAERKREANYNHIRRTVQRSQRTSMLMAAPEPLADDTLLPPVTDQPAIKRAVYEALPRIDRATLQLQLTDHVSRATSVLQTVQAAMDQVLAASRRAHGVNAVDIALAVLKAQLSQTAKQPLDLDALGTDTVAPWLAAVAMAEVVEYLAAVEVDLMGGQLATRAAREAARYARMFQGASDSGTRLHPLAGLVGDAEATTVASDAVHAVAAKIAPFVPGTSGKTIRECLTRPVLTVIALYFAVKEVYLGCGLVAVPSGTEFDSITMEIDHSQGPLPSRRTRYVAFALTPAIGVVEPETPADVALGATNPQKILFPALVLCCAAANPSQRQFKPLPPVPSLSAQPSTLTLSASY</sequence>
<name>A0A0L0SAM0_ALLM3</name>
<feature type="compositionally biased region" description="Low complexity" evidence="1">
    <location>
        <begin position="20"/>
        <end position="33"/>
    </location>
</feature>
<evidence type="ECO:0000313" key="2">
    <source>
        <dbReference type="EMBL" id="KNE59623.1"/>
    </source>
</evidence>
<evidence type="ECO:0000256" key="1">
    <source>
        <dbReference type="SAM" id="MobiDB-lite"/>
    </source>
</evidence>
<organism evidence="2 3">
    <name type="scientific">Allomyces macrogynus (strain ATCC 38327)</name>
    <name type="common">Allomyces javanicus var. macrogynus</name>
    <dbReference type="NCBI Taxonomy" id="578462"/>
    <lineage>
        <taxon>Eukaryota</taxon>
        <taxon>Fungi</taxon>
        <taxon>Fungi incertae sedis</taxon>
        <taxon>Blastocladiomycota</taxon>
        <taxon>Blastocladiomycetes</taxon>
        <taxon>Blastocladiales</taxon>
        <taxon>Blastocladiaceae</taxon>
        <taxon>Allomyces</taxon>
    </lineage>
</organism>
<feature type="compositionally biased region" description="Low complexity" evidence="1">
    <location>
        <begin position="378"/>
        <end position="401"/>
    </location>
</feature>